<comment type="pathway">
    <text evidence="10">Amino-acid biosynthesis; L-arginine biosynthesis; L-ornithine and N-acetyl-L-glutamate from L-glutamate and N(2)-acetyl-L-ornithine (cyclic): step 1/1.</text>
</comment>
<name>A0A7X1FNU5_9SPHN</name>
<keyword evidence="10" id="KW-0028">Amino-acid biosynthesis</keyword>
<dbReference type="Gene3D" id="3.60.70.12">
    <property type="entry name" value="L-amino peptidase D-ALA esterase/amidase"/>
    <property type="match status" value="1"/>
</dbReference>
<feature type="site" description="Cleavage; by autolysis" evidence="10">
    <location>
        <begin position="192"/>
        <end position="193"/>
    </location>
</feature>
<comment type="subunit">
    <text evidence="3 10">Heterotetramer of two alpha and two beta chains.</text>
</comment>
<comment type="catalytic activity">
    <reaction evidence="10">
        <text>L-glutamate + acetyl-CoA = N-acetyl-L-glutamate + CoA + H(+)</text>
        <dbReference type="Rhea" id="RHEA:24292"/>
        <dbReference type="ChEBI" id="CHEBI:15378"/>
        <dbReference type="ChEBI" id="CHEBI:29985"/>
        <dbReference type="ChEBI" id="CHEBI:44337"/>
        <dbReference type="ChEBI" id="CHEBI:57287"/>
        <dbReference type="ChEBI" id="CHEBI:57288"/>
        <dbReference type="EC" id="2.3.1.1"/>
    </reaction>
</comment>
<dbReference type="InterPro" id="IPR002813">
    <property type="entry name" value="Arg_biosynth_ArgJ"/>
</dbReference>
<dbReference type="GO" id="GO:0004042">
    <property type="term" value="F:L-glutamate N-acetyltransferase activity"/>
    <property type="evidence" value="ECO:0007669"/>
    <property type="project" value="UniProtKB-UniRule"/>
</dbReference>
<feature type="active site" description="Nucleophile" evidence="10">
    <location>
        <position position="193"/>
    </location>
</feature>
<evidence type="ECO:0000256" key="8">
    <source>
        <dbReference type="ARBA" id="ARBA00023268"/>
    </source>
</evidence>
<dbReference type="GO" id="GO:0004358">
    <property type="term" value="F:L-glutamate N-acetyltransferase activity, acting on acetyl-L-ornithine as donor"/>
    <property type="evidence" value="ECO:0007669"/>
    <property type="project" value="UniProtKB-UniRule"/>
</dbReference>
<evidence type="ECO:0000256" key="9">
    <source>
        <dbReference type="ARBA" id="ARBA00023315"/>
    </source>
</evidence>
<accession>A0A7X1FNU5</accession>
<comment type="pathway">
    <text evidence="10">Amino-acid biosynthesis; L-arginine biosynthesis; N(2)-acetyl-L-ornithine from L-glutamate: step 1/4.</text>
</comment>
<organism evidence="11 12">
    <name type="scientific">Novosphingobium flavum</name>
    <dbReference type="NCBI Taxonomy" id="1778672"/>
    <lineage>
        <taxon>Bacteria</taxon>
        <taxon>Pseudomonadati</taxon>
        <taxon>Pseudomonadota</taxon>
        <taxon>Alphaproteobacteria</taxon>
        <taxon>Sphingomonadales</taxon>
        <taxon>Sphingomonadaceae</taxon>
        <taxon>Novosphingobium</taxon>
    </lineage>
</organism>
<reference evidence="11 12" key="1">
    <citation type="submission" date="2020-08" db="EMBL/GenBank/DDBJ databases">
        <title>The genome sequence of type strain Novosphingobium flavum NBRC 111647.</title>
        <authorList>
            <person name="Liu Y."/>
        </authorList>
    </citation>
    <scope>NUCLEOTIDE SEQUENCE [LARGE SCALE GENOMIC DNA]</scope>
    <source>
        <strain evidence="11 12">NBRC 111647</strain>
    </source>
</reference>
<dbReference type="RefSeq" id="WP_185662392.1">
    <property type="nucleotide sequence ID" value="NZ_JACLAW010000001.1"/>
</dbReference>
<feature type="site" description="Involved in the stabilization of negative charge on the oxyanion by the formation of the oxyanion hole" evidence="10">
    <location>
        <position position="121"/>
    </location>
</feature>
<evidence type="ECO:0000256" key="10">
    <source>
        <dbReference type="HAMAP-Rule" id="MF_01106"/>
    </source>
</evidence>
<dbReference type="Proteomes" id="UP000566813">
    <property type="component" value="Unassembled WGS sequence"/>
</dbReference>
<evidence type="ECO:0000256" key="7">
    <source>
        <dbReference type="ARBA" id="ARBA00022813"/>
    </source>
</evidence>
<dbReference type="EC" id="2.3.1.1" evidence="10"/>
<dbReference type="InterPro" id="IPR042195">
    <property type="entry name" value="ArgJ_beta_C"/>
</dbReference>
<feature type="binding site" evidence="10">
    <location>
        <position position="408"/>
    </location>
    <ligand>
        <name>substrate</name>
    </ligand>
</feature>
<proteinExistence type="inferred from homology"/>
<dbReference type="PANTHER" id="PTHR23100">
    <property type="entry name" value="ARGININE BIOSYNTHESIS BIFUNCTIONAL PROTEIN ARGJ"/>
    <property type="match status" value="1"/>
</dbReference>
<dbReference type="PANTHER" id="PTHR23100:SF0">
    <property type="entry name" value="ARGININE BIOSYNTHESIS BIFUNCTIONAL PROTEIN ARGJ, MITOCHONDRIAL"/>
    <property type="match status" value="1"/>
</dbReference>
<dbReference type="FunFam" id="3.10.20.340:FF:000003">
    <property type="entry name" value="Arginine biosynthesis bifunctional protein ArgJ"/>
    <property type="match status" value="1"/>
</dbReference>
<feature type="chain" id="PRO_5031658104" description="Arginine biosynthesis bifunctional protein ArgJ alpha chain" evidence="10">
    <location>
        <begin position="1"/>
        <end position="192"/>
    </location>
</feature>
<comment type="similarity">
    <text evidence="2 10">Belongs to the ArgJ family.</text>
</comment>
<dbReference type="SUPFAM" id="SSF56266">
    <property type="entry name" value="DmpA/ArgJ-like"/>
    <property type="match status" value="1"/>
</dbReference>
<dbReference type="InterPro" id="IPR016117">
    <property type="entry name" value="ArgJ-like_dom_sf"/>
</dbReference>
<dbReference type="GO" id="GO:0006526">
    <property type="term" value="P:L-arginine biosynthetic process"/>
    <property type="evidence" value="ECO:0007669"/>
    <property type="project" value="UniProtKB-UniRule"/>
</dbReference>
<dbReference type="AlphaFoldDB" id="A0A7X1FNU5"/>
<dbReference type="GO" id="GO:0005737">
    <property type="term" value="C:cytoplasm"/>
    <property type="evidence" value="ECO:0007669"/>
    <property type="project" value="UniProtKB-SubCell"/>
</dbReference>
<comment type="function">
    <text evidence="10">Catalyzes two activities which are involved in the cyclic version of arginine biosynthesis: the synthesis of N-acetylglutamate from glutamate and acetyl-CoA as the acetyl donor, and of ornithine by transacetylation between N(2)-acetylornithine and glutamate.</text>
</comment>
<keyword evidence="7 10" id="KW-0068">Autocatalytic cleavage</keyword>
<protein>
    <recommendedName>
        <fullName evidence="10">Arginine biosynthesis bifunctional protein ArgJ</fullName>
    </recommendedName>
    <domain>
        <recommendedName>
            <fullName evidence="10">Glutamate N-acetyltransferase</fullName>
            <ecNumber evidence="10">2.3.1.35</ecNumber>
        </recommendedName>
        <alternativeName>
            <fullName evidence="10">Ornithine acetyltransferase</fullName>
            <shortName evidence="10">OATase</shortName>
        </alternativeName>
        <alternativeName>
            <fullName evidence="10">Ornithine transacetylase</fullName>
        </alternativeName>
    </domain>
    <domain>
        <recommendedName>
            <fullName evidence="10">Amino-acid acetyltransferase</fullName>
            <ecNumber evidence="10">2.3.1.1</ecNumber>
        </recommendedName>
        <alternativeName>
            <fullName evidence="10">N-acetylglutamate synthase</fullName>
            <shortName evidence="10">AGSase</shortName>
        </alternativeName>
    </domain>
    <component>
        <recommendedName>
            <fullName evidence="10">Arginine biosynthesis bifunctional protein ArgJ alpha chain</fullName>
        </recommendedName>
    </component>
    <component>
        <recommendedName>
            <fullName evidence="10">Arginine biosynthesis bifunctional protein ArgJ beta chain</fullName>
        </recommendedName>
    </component>
</protein>
<keyword evidence="6 10" id="KW-0808">Transferase</keyword>
<comment type="caution">
    <text evidence="11">The sequence shown here is derived from an EMBL/GenBank/DDBJ whole genome shotgun (WGS) entry which is preliminary data.</text>
</comment>
<feature type="site" description="Involved in the stabilization of negative charge on the oxyanion by the formation of the oxyanion hole" evidence="10">
    <location>
        <position position="120"/>
    </location>
</feature>
<feature type="binding site" evidence="10">
    <location>
        <position position="193"/>
    </location>
    <ligand>
        <name>substrate</name>
    </ligand>
</feature>
<evidence type="ECO:0000256" key="5">
    <source>
        <dbReference type="ARBA" id="ARBA00022571"/>
    </source>
</evidence>
<evidence type="ECO:0000256" key="3">
    <source>
        <dbReference type="ARBA" id="ARBA00011475"/>
    </source>
</evidence>
<feature type="binding site" evidence="10">
    <location>
        <position position="182"/>
    </location>
    <ligand>
        <name>substrate</name>
    </ligand>
</feature>
<dbReference type="EC" id="2.3.1.35" evidence="10"/>
<sequence>MSEAVSPLASPFPALPAIAGVTPRIVRAGYKDWGRCDLTYVELIEGTAVAGVFTRNVCCSSEVELGRQNVKQGKARALVVNAGNSNAFTGYRGREAVEQIMEQVADHLGCGREEVFVSSTGVIGVPLPKDKARAGVEAALTAHPCGWEDAARTIGTTDTFPKGATASAMIGDVKVHFSAIIKGSGMIAPDMATMLGYVFTDAAVDPAFLQQCLSASADATFNCITVDSDTSTSDTVLAFATGAAGNAPLVSFESAGADAFAAALQSVCRELAHLVVKDGEGAQKFIEVAVTGAVSDASARKVGLAIANSPLVKTAIAGEDANWGRVVMAVGKAGEPADRDRLSIGFGGVWAAKDGQPLADYDEAPVAAHLKGREVRISVDLGLGQGRATVWTCDLTHGYISINADYRS</sequence>
<dbReference type="HAMAP" id="MF_01106">
    <property type="entry name" value="ArgJ"/>
    <property type="match status" value="1"/>
</dbReference>
<dbReference type="Pfam" id="PF01960">
    <property type="entry name" value="ArgJ"/>
    <property type="match status" value="1"/>
</dbReference>
<keyword evidence="9 10" id="KW-0012">Acyltransferase</keyword>
<dbReference type="UniPathway" id="UPA00068">
    <property type="reaction ID" value="UER00106"/>
</dbReference>
<keyword evidence="5 10" id="KW-0055">Arginine biosynthesis</keyword>
<dbReference type="NCBIfam" id="NF003802">
    <property type="entry name" value="PRK05388.1"/>
    <property type="match status" value="1"/>
</dbReference>
<evidence type="ECO:0000256" key="1">
    <source>
        <dbReference type="ARBA" id="ARBA00004496"/>
    </source>
</evidence>
<dbReference type="CDD" id="cd02152">
    <property type="entry name" value="OAT"/>
    <property type="match status" value="1"/>
</dbReference>
<feature type="binding site" evidence="10">
    <location>
        <position position="280"/>
    </location>
    <ligand>
        <name>substrate</name>
    </ligand>
</feature>
<evidence type="ECO:0000256" key="2">
    <source>
        <dbReference type="ARBA" id="ARBA00006774"/>
    </source>
</evidence>
<dbReference type="EMBL" id="JACLAW010000001">
    <property type="protein sequence ID" value="MBC2664148.1"/>
    <property type="molecule type" value="Genomic_DNA"/>
</dbReference>
<evidence type="ECO:0000256" key="4">
    <source>
        <dbReference type="ARBA" id="ARBA00022490"/>
    </source>
</evidence>
<keyword evidence="8 10" id="KW-0511">Multifunctional enzyme</keyword>
<evidence type="ECO:0000313" key="12">
    <source>
        <dbReference type="Proteomes" id="UP000566813"/>
    </source>
</evidence>
<dbReference type="GO" id="GO:0006592">
    <property type="term" value="P:ornithine biosynthetic process"/>
    <property type="evidence" value="ECO:0007669"/>
    <property type="project" value="TreeGrafter"/>
</dbReference>
<evidence type="ECO:0000256" key="6">
    <source>
        <dbReference type="ARBA" id="ARBA00022679"/>
    </source>
</evidence>
<feature type="binding site" evidence="10">
    <location>
        <position position="156"/>
    </location>
    <ligand>
        <name>substrate</name>
    </ligand>
</feature>
<comment type="catalytic activity">
    <reaction evidence="10">
        <text>N(2)-acetyl-L-ornithine + L-glutamate = N-acetyl-L-glutamate + L-ornithine</text>
        <dbReference type="Rhea" id="RHEA:15349"/>
        <dbReference type="ChEBI" id="CHEBI:29985"/>
        <dbReference type="ChEBI" id="CHEBI:44337"/>
        <dbReference type="ChEBI" id="CHEBI:46911"/>
        <dbReference type="ChEBI" id="CHEBI:57805"/>
        <dbReference type="EC" id="2.3.1.35"/>
    </reaction>
</comment>
<keyword evidence="4 10" id="KW-0963">Cytoplasm</keyword>
<dbReference type="Gene3D" id="3.10.20.340">
    <property type="entry name" value="ArgJ beta chain, C-terminal domain"/>
    <property type="match status" value="1"/>
</dbReference>
<comment type="subcellular location">
    <subcellularLocation>
        <location evidence="1 10">Cytoplasm</location>
    </subcellularLocation>
</comment>
<gene>
    <name evidence="10 11" type="primary">argJ</name>
    <name evidence="11" type="ORF">H7F51_01305</name>
</gene>
<keyword evidence="12" id="KW-1185">Reference proteome</keyword>
<evidence type="ECO:0000313" key="11">
    <source>
        <dbReference type="EMBL" id="MBC2664148.1"/>
    </source>
</evidence>
<feature type="chain" id="PRO_5031658105" description="Arginine biosynthesis bifunctional protein ArgJ beta chain" evidence="10">
    <location>
        <begin position="193"/>
        <end position="408"/>
    </location>
</feature>
<dbReference type="NCBIfam" id="TIGR00120">
    <property type="entry name" value="ArgJ"/>
    <property type="match status" value="1"/>
</dbReference>
<feature type="binding site" evidence="10">
    <location>
        <position position="403"/>
    </location>
    <ligand>
        <name>substrate</name>
    </ligand>
</feature>